<organism evidence="4 5">
    <name type="scientific">Hypericibacter terrae</name>
    <dbReference type="NCBI Taxonomy" id="2602015"/>
    <lineage>
        <taxon>Bacteria</taxon>
        <taxon>Pseudomonadati</taxon>
        <taxon>Pseudomonadota</taxon>
        <taxon>Alphaproteobacteria</taxon>
        <taxon>Rhodospirillales</taxon>
        <taxon>Dongiaceae</taxon>
        <taxon>Hypericibacter</taxon>
    </lineage>
</organism>
<evidence type="ECO:0000256" key="2">
    <source>
        <dbReference type="PROSITE-ProRule" id="PRU00169"/>
    </source>
</evidence>
<dbReference type="InterPro" id="IPR050595">
    <property type="entry name" value="Bact_response_regulator"/>
</dbReference>
<feature type="modified residue" description="4-aspartylphosphate" evidence="2">
    <location>
        <position position="52"/>
    </location>
</feature>
<evidence type="ECO:0000259" key="3">
    <source>
        <dbReference type="PROSITE" id="PS50110"/>
    </source>
</evidence>
<proteinExistence type="predicted"/>
<evidence type="ECO:0000313" key="5">
    <source>
        <dbReference type="Proteomes" id="UP000326202"/>
    </source>
</evidence>
<dbReference type="PROSITE" id="PS50110">
    <property type="entry name" value="RESPONSE_REGULATORY"/>
    <property type="match status" value="1"/>
</dbReference>
<sequence>MARILLAEDDDSLREFLAKALRRAGHWVEAAPDGSEAESKLDGNVFDLLLADVVMPGIDGIELARRASARDPELKVLFITGFAAVALRQRDGLPGAPRVLSKPFHLRDLVAEVDSILAA</sequence>
<feature type="domain" description="Response regulatory" evidence="3">
    <location>
        <begin position="3"/>
        <end position="117"/>
    </location>
</feature>
<keyword evidence="1 2" id="KW-0597">Phosphoprotein</keyword>
<dbReference type="OrthoDB" id="5456285at2"/>
<dbReference type="Proteomes" id="UP000326202">
    <property type="component" value="Chromosome"/>
</dbReference>
<accession>A0A5J6MNH1</accession>
<dbReference type="Pfam" id="PF00072">
    <property type="entry name" value="Response_reg"/>
    <property type="match status" value="1"/>
</dbReference>
<dbReference type="SUPFAM" id="SSF52172">
    <property type="entry name" value="CheY-like"/>
    <property type="match status" value="1"/>
</dbReference>
<reference evidence="4 5" key="1">
    <citation type="submission" date="2019-08" db="EMBL/GenBank/DDBJ databases">
        <title>Hyperibacter terrae gen. nov., sp. nov. and Hyperibacter viscosus sp. nov., two new members in the family Rhodospirillaceae isolated from the rhizosphere of Hypericum perforatum.</title>
        <authorList>
            <person name="Noviana Z."/>
        </authorList>
    </citation>
    <scope>NUCLEOTIDE SEQUENCE [LARGE SCALE GENOMIC DNA]</scope>
    <source>
        <strain evidence="4 5">R5913</strain>
    </source>
</reference>
<protein>
    <submittedName>
        <fullName evidence="4">Transcriptional regulator</fullName>
    </submittedName>
</protein>
<dbReference type="AlphaFoldDB" id="A0A5J6MNH1"/>
<evidence type="ECO:0000256" key="1">
    <source>
        <dbReference type="ARBA" id="ARBA00022553"/>
    </source>
</evidence>
<dbReference type="InterPro" id="IPR001789">
    <property type="entry name" value="Sig_transdc_resp-reg_receiver"/>
</dbReference>
<name>A0A5J6MNH1_9PROT</name>
<dbReference type="Gene3D" id="3.40.50.2300">
    <property type="match status" value="1"/>
</dbReference>
<dbReference type="PANTHER" id="PTHR44591">
    <property type="entry name" value="STRESS RESPONSE REGULATOR PROTEIN 1"/>
    <property type="match status" value="1"/>
</dbReference>
<dbReference type="RefSeq" id="WP_151179037.1">
    <property type="nucleotide sequence ID" value="NZ_CP042906.1"/>
</dbReference>
<dbReference type="PANTHER" id="PTHR44591:SF21">
    <property type="entry name" value="TWO-COMPONENT RESPONSE REGULATOR"/>
    <property type="match status" value="1"/>
</dbReference>
<gene>
    <name evidence="4" type="primary">cpdR</name>
    <name evidence="4" type="ORF">FRZ44_42400</name>
</gene>
<dbReference type="EMBL" id="CP042906">
    <property type="protein sequence ID" value="QEX18929.1"/>
    <property type="molecule type" value="Genomic_DNA"/>
</dbReference>
<keyword evidence="5" id="KW-1185">Reference proteome</keyword>
<dbReference type="InterPro" id="IPR011006">
    <property type="entry name" value="CheY-like_superfamily"/>
</dbReference>
<dbReference type="KEGG" id="htq:FRZ44_42400"/>
<evidence type="ECO:0000313" key="4">
    <source>
        <dbReference type="EMBL" id="QEX18929.1"/>
    </source>
</evidence>
<dbReference type="GO" id="GO:0000160">
    <property type="term" value="P:phosphorelay signal transduction system"/>
    <property type="evidence" value="ECO:0007669"/>
    <property type="project" value="InterPro"/>
</dbReference>
<dbReference type="SMART" id="SM00448">
    <property type="entry name" value="REC"/>
    <property type="match status" value="1"/>
</dbReference>